<keyword evidence="2" id="KW-1185">Reference proteome</keyword>
<comment type="caution">
    <text evidence="1">The sequence shown here is derived from an EMBL/GenBank/DDBJ whole genome shotgun (WGS) entry which is preliminary data.</text>
</comment>
<protein>
    <recommendedName>
        <fullName evidence="3">DUF1850 domain-containing protein</fullName>
    </recommendedName>
</protein>
<gene>
    <name evidence="1" type="ORF">DFQ45_101118</name>
</gene>
<dbReference type="Pfam" id="PF08905">
    <property type="entry name" value="DUF1850"/>
    <property type="match status" value="1"/>
</dbReference>
<evidence type="ECO:0000313" key="2">
    <source>
        <dbReference type="Proteomes" id="UP000294575"/>
    </source>
</evidence>
<accession>A0A4R6U2U8</accession>
<evidence type="ECO:0008006" key="3">
    <source>
        <dbReference type="Google" id="ProtNLM"/>
    </source>
</evidence>
<proteinExistence type="predicted"/>
<name>A0A4R6U2U8_9GAMM</name>
<dbReference type="Proteomes" id="UP000294575">
    <property type="component" value="Unassembled WGS sequence"/>
</dbReference>
<dbReference type="AlphaFoldDB" id="A0A4R6U2U8"/>
<reference evidence="1 2" key="1">
    <citation type="submission" date="2019-03" db="EMBL/GenBank/DDBJ databases">
        <title>Genomic Encyclopedia of Type Strains, Phase IV (KMG-IV): sequencing the most valuable type-strain genomes for metagenomic binning, comparative biology and taxonomic classification.</title>
        <authorList>
            <person name="Goeker M."/>
        </authorList>
    </citation>
    <scope>NUCLEOTIDE SEQUENCE [LARGE SCALE GENOMIC DNA]</scope>
    <source>
        <strain evidence="1 2">DSM 28679</strain>
    </source>
</reference>
<organism evidence="1 2">
    <name type="scientific">Thiopseudomonas denitrificans</name>
    <dbReference type="NCBI Taxonomy" id="1501432"/>
    <lineage>
        <taxon>Bacteria</taxon>
        <taxon>Pseudomonadati</taxon>
        <taxon>Pseudomonadota</taxon>
        <taxon>Gammaproteobacteria</taxon>
        <taxon>Pseudomonadales</taxon>
        <taxon>Pseudomonadaceae</taxon>
        <taxon>Thiopseudomonas</taxon>
    </lineage>
</organism>
<sequence length="177" mass="20059">MTSWRRTDSRHSKKWPGILTGLSGLFVLAALLWPVDSIGLSVAGQTCRLPDSGFALQWQHSVEKEDWREDYRRSGSKLLLTRSRFKTYGAGTPSDGNLHGGSSGLVDYQVNRLLNELDWVVSGNVQSTLWINQQAWPVHAWFDDYTVLGFRVRRTPFGQILLMDSCHDLFRQGHNPG</sequence>
<evidence type="ECO:0000313" key="1">
    <source>
        <dbReference type="EMBL" id="TDQ39986.1"/>
    </source>
</evidence>
<dbReference type="EMBL" id="SNYK01000001">
    <property type="protein sequence ID" value="TDQ39986.1"/>
    <property type="molecule type" value="Genomic_DNA"/>
</dbReference>
<dbReference type="InterPro" id="IPR015001">
    <property type="entry name" value="DUF1850"/>
</dbReference>